<evidence type="ECO:0000256" key="1">
    <source>
        <dbReference type="SAM" id="MobiDB-lite"/>
    </source>
</evidence>
<dbReference type="EMBL" id="HBEG01001174">
    <property type="protein sequence ID" value="CAD8344819.1"/>
    <property type="molecule type" value="Transcribed_RNA"/>
</dbReference>
<gene>
    <name evidence="2" type="ORF">PBAH0796_LOCUS557</name>
</gene>
<feature type="region of interest" description="Disordered" evidence="1">
    <location>
        <begin position="45"/>
        <end position="71"/>
    </location>
</feature>
<sequence length="133" mass="14059">MGASTSSCVNAAVGAYSQEELAAFLVKLPADCRQRLLVVVREQAAGGSVHKDKQVAEATQAPLTNEQTESLRSQMQVLADESTGAVKQSALENLFKNLGFDFKCQELEALLAAAAGPNGRAATPTEFVDYLLA</sequence>
<reference evidence="2" key="1">
    <citation type="submission" date="2021-01" db="EMBL/GenBank/DDBJ databases">
        <authorList>
            <person name="Corre E."/>
            <person name="Pelletier E."/>
            <person name="Niang G."/>
            <person name="Scheremetjew M."/>
            <person name="Finn R."/>
            <person name="Kale V."/>
            <person name="Holt S."/>
            <person name="Cochrane G."/>
            <person name="Meng A."/>
            <person name="Brown T."/>
            <person name="Cohen L."/>
        </authorList>
    </citation>
    <scope>NUCLEOTIDE SEQUENCE</scope>
    <source>
        <strain evidence="2">Pbaha01</strain>
    </source>
</reference>
<accession>A0A7S0F8L6</accession>
<organism evidence="2">
    <name type="scientific">Pyrodinium bahamense</name>
    <dbReference type="NCBI Taxonomy" id="73915"/>
    <lineage>
        <taxon>Eukaryota</taxon>
        <taxon>Sar</taxon>
        <taxon>Alveolata</taxon>
        <taxon>Dinophyceae</taxon>
        <taxon>Gonyaulacales</taxon>
        <taxon>Pyrocystaceae</taxon>
        <taxon>Pyrodinium</taxon>
    </lineage>
</organism>
<feature type="compositionally biased region" description="Polar residues" evidence="1">
    <location>
        <begin position="61"/>
        <end position="71"/>
    </location>
</feature>
<name>A0A7S0F8L6_9DINO</name>
<dbReference type="AlphaFoldDB" id="A0A7S0F8L6"/>
<proteinExistence type="predicted"/>
<evidence type="ECO:0000313" key="2">
    <source>
        <dbReference type="EMBL" id="CAD8344819.1"/>
    </source>
</evidence>
<protein>
    <submittedName>
        <fullName evidence="2">Uncharacterized protein</fullName>
    </submittedName>
</protein>